<organism evidence="2 3">
    <name type="scientific">Eeniella nana</name>
    <name type="common">Yeast</name>
    <name type="synonym">Brettanomyces nanus</name>
    <dbReference type="NCBI Taxonomy" id="13502"/>
    <lineage>
        <taxon>Eukaryota</taxon>
        <taxon>Fungi</taxon>
        <taxon>Dikarya</taxon>
        <taxon>Ascomycota</taxon>
        <taxon>Saccharomycotina</taxon>
        <taxon>Pichiomycetes</taxon>
        <taxon>Pichiales</taxon>
        <taxon>Pichiaceae</taxon>
        <taxon>Brettanomyces</taxon>
    </lineage>
</organism>
<evidence type="ECO:0000313" key="2">
    <source>
        <dbReference type="EMBL" id="QPG73343.1"/>
    </source>
</evidence>
<dbReference type="InterPro" id="IPR018794">
    <property type="entry name" value="UPF0538"/>
</dbReference>
<reference evidence="2" key="1">
    <citation type="submission" date="2020-10" db="EMBL/GenBank/DDBJ databases">
        <authorList>
            <person name="Roach M.J.R."/>
        </authorList>
    </citation>
    <scope>NUCLEOTIDE SEQUENCE</scope>
    <source>
        <strain evidence="2">CBS 1945</strain>
    </source>
</reference>
<keyword evidence="3" id="KW-1185">Reference proteome</keyword>
<dbReference type="PANTHER" id="PTHR18444:SF9">
    <property type="entry name" value="UPF0538 PROTEIN C2ORF76"/>
    <property type="match status" value="1"/>
</dbReference>
<dbReference type="OrthoDB" id="937at2759"/>
<evidence type="ECO:0000256" key="1">
    <source>
        <dbReference type="ARBA" id="ARBA00007176"/>
    </source>
</evidence>
<dbReference type="AlphaFoldDB" id="A0A875RXQ5"/>
<name>A0A875RXQ5_EENNA</name>
<evidence type="ECO:0000313" key="3">
    <source>
        <dbReference type="Proteomes" id="UP000662931"/>
    </source>
</evidence>
<protein>
    <submittedName>
        <fullName evidence="2">Uncharacterized protein</fullName>
    </submittedName>
</protein>
<dbReference type="KEGG" id="bnn:FOA43_000653"/>
<dbReference type="EMBL" id="CP064812">
    <property type="protein sequence ID" value="QPG73343.1"/>
    <property type="molecule type" value="Genomic_DNA"/>
</dbReference>
<dbReference type="RefSeq" id="XP_038776908.1">
    <property type="nucleotide sequence ID" value="XM_038920980.1"/>
</dbReference>
<dbReference type="GeneID" id="62194054"/>
<accession>A0A875RXQ5</accession>
<dbReference type="Pfam" id="PF10209">
    <property type="entry name" value="DUF2340"/>
    <property type="match status" value="1"/>
</dbReference>
<dbReference type="PANTHER" id="PTHR18444">
    <property type="entry name" value="UPF0538 FAMILY MEMBER"/>
    <property type="match status" value="1"/>
</dbReference>
<sequence>MTNVKNHIFHHVDLLDTNPKQFFDMILKTINTEGNLRPYRNVKYDTIKIYTHAHGTKTMNLVINMEHDDDWVLDLSNEGKELVEYGIQNETELSIYNEGEYLAYKKDPVDKW</sequence>
<comment type="similarity">
    <text evidence="1">Belongs to the UPF0538 family.</text>
</comment>
<proteinExistence type="inferred from homology"/>
<gene>
    <name evidence="2" type="ORF">FOA43_000653</name>
</gene>
<dbReference type="Proteomes" id="UP000662931">
    <property type="component" value="Chromosome 1"/>
</dbReference>